<dbReference type="AlphaFoldDB" id="A0ABD0BEW1"/>
<protein>
    <submittedName>
        <fullName evidence="1">Uncharacterized protein</fullName>
    </submittedName>
</protein>
<sequence length="389" mass="43828">MTDELVSARDGRYQEFERDTAIYWHRDVAGDVAHQIGGLIRVRWSDYQRESGPLGYPITDELVAPDQQGRFNHFEHGSIFWHPNAGAHSLSGSILAHWTAMGGVAGRYGYPTSEPFRIGDTVHQNFQRGKIEVKEASTERLPVSDNRLYTSYRIKYPLIELDTETRWTSEGTAEAVRRKFGTFFPYSGCPSDLDVGSLCRIETTPGVPESFRVIKIADDGVSFETLSDSPEGAGRTITFRYSVIRAMDKEQNEMFLGGKIDIPFRLTYETSTKPWIVMTVESFGPIKNAQWAGPLNSQRIAEKVWNVMARSIRSGVESTDTTYLVSNRLEEITLPNAVRPFGLMGLPKTRSTAESIDDAPFDFGEKETVMRLEEFTPEERNLWALSGGQ</sequence>
<comment type="caution">
    <text evidence="1">The sequence shown here is derived from an EMBL/GenBank/DDBJ whole genome shotgun (WGS) entry which is preliminary data.</text>
</comment>
<evidence type="ECO:0000313" key="1">
    <source>
        <dbReference type="EMBL" id="GJJ42183.1"/>
    </source>
</evidence>
<dbReference type="InterPro" id="IPR013207">
    <property type="entry name" value="LGFP"/>
</dbReference>
<reference evidence="1 2" key="1">
    <citation type="submission" date="2021-11" db="EMBL/GenBank/DDBJ databases">
        <title>Whole genome sequences of diphtheriae toxin producing Corynebacterium ulcerans isolates from cats in Osaka, Japan.</title>
        <authorList>
            <person name="Umeda K."/>
            <person name="Hirai Y."/>
        </authorList>
    </citation>
    <scope>NUCLEOTIDE SEQUENCE [LARGE SCALE GENOMIC DNA]</scope>
    <source>
        <strain evidence="1 2">12109B-1</strain>
    </source>
</reference>
<dbReference type="Proteomes" id="UP001205910">
    <property type="component" value="Unassembled WGS sequence"/>
</dbReference>
<name>A0ABD0BEW1_CORUL</name>
<proteinExistence type="predicted"/>
<organism evidence="1 2">
    <name type="scientific">Corynebacterium ulcerans</name>
    <dbReference type="NCBI Taxonomy" id="65058"/>
    <lineage>
        <taxon>Bacteria</taxon>
        <taxon>Bacillati</taxon>
        <taxon>Actinomycetota</taxon>
        <taxon>Actinomycetes</taxon>
        <taxon>Mycobacteriales</taxon>
        <taxon>Corynebacteriaceae</taxon>
        <taxon>Corynebacterium</taxon>
    </lineage>
</organism>
<accession>A0ABD0BEW1</accession>
<gene>
    <name evidence="1" type="ORF">CULCOIPH005_03720</name>
</gene>
<evidence type="ECO:0000313" key="2">
    <source>
        <dbReference type="Proteomes" id="UP001205910"/>
    </source>
</evidence>
<dbReference type="EMBL" id="BQFK01000001">
    <property type="protein sequence ID" value="GJJ42183.1"/>
    <property type="molecule type" value="Genomic_DNA"/>
</dbReference>
<dbReference type="Pfam" id="PF08310">
    <property type="entry name" value="LGFP"/>
    <property type="match status" value="2"/>
</dbReference>